<evidence type="ECO:0000256" key="9">
    <source>
        <dbReference type="ARBA" id="ARBA00040965"/>
    </source>
</evidence>
<dbReference type="PANTHER" id="PTHR11129">
    <property type="entry name" value="PROTEIN FARNESYLTRANSFERASE ALPHA SUBUNIT/RAB GERANYLGERANYL TRANSFERASE ALPHA SUBUNIT"/>
    <property type="match status" value="1"/>
</dbReference>
<comment type="caution">
    <text evidence="18">The sequence shown here is derived from an EMBL/GenBank/DDBJ whole genome shotgun (WGS) entry which is preliminary data.</text>
</comment>
<dbReference type="Pfam" id="PF01239">
    <property type="entry name" value="PPTA"/>
    <property type="match status" value="5"/>
</dbReference>
<evidence type="ECO:0000256" key="2">
    <source>
        <dbReference type="ARBA" id="ARBA00006734"/>
    </source>
</evidence>
<keyword evidence="5" id="KW-0637">Prenyltransferase</keyword>
<reference evidence="18" key="1">
    <citation type="submission" date="2020-01" db="EMBL/GenBank/DDBJ databases">
        <title>Genome sequence of Kobresia littledalei, the first chromosome-level genome in the family Cyperaceae.</title>
        <authorList>
            <person name="Qu G."/>
        </authorList>
    </citation>
    <scope>NUCLEOTIDE SEQUENCE</scope>
    <source>
        <strain evidence="18">C.B.Clarke</strain>
        <tissue evidence="18">Leaf</tissue>
    </source>
</reference>
<evidence type="ECO:0000256" key="1">
    <source>
        <dbReference type="ARBA" id="ARBA00001946"/>
    </source>
</evidence>
<comment type="function">
    <text evidence="16">Essential subunit of both the farnesyltransferase and the geranylgeranyltransferase complex. Contributes to the transfer of a farnesyl or geranylgeranyl moiety from farnesyl or geranylgeranyl diphosphate to a cysteine at the fourth position from the C-terminus of several proteins having the C-terminal sequence Cys-aliphatic-aliphatic-X.</text>
</comment>
<keyword evidence="8" id="KW-0460">Magnesium</keyword>
<comment type="catalytic activity">
    <reaction evidence="14">
        <text>L-cysteinyl-[protein] + (2E,6E)-farnesyl diphosphate = S-(2E,6E)-farnesyl-L-cysteinyl-[protein] + diphosphate</text>
        <dbReference type="Rhea" id="RHEA:13345"/>
        <dbReference type="Rhea" id="RHEA-COMP:10131"/>
        <dbReference type="Rhea" id="RHEA-COMP:11535"/>
        <dbReference type="ChEBI" id="CHEBI:29950"/>
        <dbReference type="ChEBI" id="CHEBI:33019"/>
        <dbReference type="ChEBI" id="CHEBI:86019"/>
        <dbReference type="ChEBI" id="CHEBI:175763"/>
        <dbReference type="EC" id="2.5.1.58"/>
    </reaction>
</comment>
<dbReference type="OrthoDB" id="272289at2759"/>
<evidence type="ECO:0000256" key="4">
    <source>
        <dbReference type="ARBA" id="ARBA00012702"/>
    </source>
</evidence>
<protein>
    <recommendedName>
        <fullName evidence="9">Protein farnesyltransferase/geranylgeranyltransferase type-1 subunit alpha</fullName>
        <ecNumber evidence="4">2.5.1.58</ecNumber>
        <ecNumber evidence="3">2.5.1.59</ecNumber>
    </recommendedName>
    <alternativeName>
        <fullName evidence="12">CAAX farnesyltransferase subunit alpha</fullName>
    </alternativeName>
    <alternativeName>
        <fullName evidence="11">FTase-alpha</fullName>
    </alternativeName>
    <alternativeName>
        <fullName evidence="10">Ras proteins prenyltransferase subunit alpha</fullName>
    </alternativeName>
    <alternativeName>
        <fullName evidence="13">Type I protein geranyl-geranyltransferase subunit alpha</fullName>
    </alternativeName>
</protein>
<evidence type="ECO:0000313" key="19">
    <source>
        <dbReference type="Proteomes" id="UP000623129"/>
    </source>
</evidence>
<comment type="similarity">
    <text evidence="2">Belongs to the protein prenyltransferase subunit alpha family.</text>
</comment>
<dbReference type="Proteomes" id="UP000623129">
    <property type="component" value="Unassembled WGS sequence"/>
</dbReference>
<evidence type="ECO:0000256" key="5">
    <source>
        <dbReference type="ARBA" id="ARBA00022602"/>
    </source>
</evidence>
<sequence length="339" mass="39638">MPSSSYSSDEEVEELPYVPFSQRPEWSDVRPVPQDDGPHPVVPIAYTEEFRDVMDYFRAVYVARELSPRALCLTTEALKRNPGNYTIWHFRRLVIEALNSDLIEEKLFVDKLAEGNFKNYQIWHHKRWLAEKLGPEASEDEHDFTRLMLCRDAKNYHAWSHRQWVLQKLGGWEKELDFCNELLKEDIFNNSAWNQRYFVITKSPLLGGLSAMRDSEVDYTINAILQNPNNESPWRYLQGLYKGTPDSFIIDERVPRICLQVLKEYSFCTFAWNLLLDVLCKGLKPTKEIEEAVKGLTESDESGSSDHNLVTRICSALERMDPIRVNYWSWRKSNVSINC</sequence>
<evidence type="ECO:0000256" key="11">
    <source>
        <dbReference type="ARBA" id="ARBA00042436"/>
    </source>
</evidence>
<evidence type="ECO:0000256" key="6">
    <source>
        <dbReference type="ARBA" id="ARBA00022679"/>
    </source>
</evidence>
<evidence type="ECO:0000256" key="10">
    <source>
        <dbReference type="ARBA" id="ARBA00041392"/>
    </source>
</evidence>
<dbReference type="EC" id="2.5.1.59" evidence="3"/>
<evidence type="ECO:0000256" key="8">
    <source>
        <dbReference type="ARBA" id="ARBA00022842"/>
    </source>
</evidence>
<evidence type="ECO:0000256" key="16">
    <source>
        <dbReference type="ARBA" id="ARBA00055749"/>
    </source>
</evidence>
<dbReference type="Gene3D" id="1.25.40.120">
    <property type="entry name" value="Protein prenylyltransferase"/>
    <property type="match status" value="1"/>
</dbReference>
<dbReference type="InterPro" id="IPR002088">
    <property type="entry name" value="Prenyl_trans_a"/>
</dbReference>
<keyword evidence="19" id="KW-1185">Reference proteome</keyword>
<evidence type="ECO:0000256" key="15">
    <source>
        <dbReference type="ARBA" id="ARBA00050428"/>
    </source>
</evidence>
<organism evidence="18 19">
    <name type="scientific">Carex littledalei</name>
    <dbReference type="NCBI Taxonomy" id="544730"/>
    <lineage>
        <taxon>Eukaryota</taxon>
        <taxon>Viridiplantae</taxon>
        <taxon>Streptophyta</taxon>
        <taxon>Embryophyta</taxon>
        <taxon>Tracheophyta</taxon>
        <taxon>Spermatophyta</taxon>
        <taxon>Magnoliopsida</taxon>
        <taxon>Liliopsida</taxon>
        <taxon>Poales</taxon>
        <taxon>Cyperaceae</taxon>
        <taxon>Cyperoideae</taxon>
        <taxon>Cariceae</taxon>
        <taxon>Carex</taxon>
        <taxon>Carex subgen. Euthyceras</taxon>
    </lineage>
</organism>
<proteinExistence type="inferred from homology"/>
<keyword evidence="7" id="KW-0677">Repeat</keyword>
<comment type="catalytic activity">
    <reaction evidence="15">
        <text>geranylgeranyl diphosphate + L-cysteinyl-[protein] = S-geranylgeranyl-L-cysteinyl-[protein] + diphosphate</text>
        <dbReference type="Rhea" id="RHEA:21240"/>
        <dbReference type="Rhea" id="RHEA-COMP:10131"/>
        <dbReference type="Rhea" id="RHEA-COMP:11537"/>
        <dbReference type="ChEBI" id="CHEBI:29950"/>
        <dbReference type="ChEBI" id="CHEBI:33019"/>
        <dbReference type="ChEBI" id="CHEBI:57533"/>
        <dbReference type="ChEBI" id="CHEBI:86021"/>
        <dbReference type="EC" id="2.5.1.59"/>
    </reaction>
</comment>
<evidence type="ECO:0000256" key="14">
    <source>
        <dbReference type="ARBA" id="ARBA00050225"/>
    </source>
</evidence>
<dbReference type="PANTHER" id="PTHR11129:SF1">
    <property type="entry name" value="PROTEIN FARNESYLTRANSFERASE_GERANYLGERANYLTRANSFERASE TYPE-1 SUBUNIT ALPHA"/>
    <property type="match status" value="1"/>
</dbReference>
<accession>A0A833R840</accession>
<dbReference type="SUPFAM" id="SSF48439">
    <property type="entry name" value="Protein prenylyltransferase"/>
    <property type="match status" value="1"/>
</dbReference>
<evidence type="ECO:0000256" key="13">
    <source>
        <dbReference type="ARBA" id="ARBA00043219"/>
    </source>
</evidence>
<evidence type="ECO:0000256" key="7">
    <source>
        <dbReference type="ARBA" id="ARBA00022737"/>
    </source>
</evidence>
<dbReference type="EMBL" id="SWLB01000007">
    <property type="protein sequence ID" value="KAF3336452.1"/>
    <property type="molecule type" value="Genomic_DNA"/>
</dbReference>
<evidence type="ECO:0000313" key="18">
    <source>
        <dbReference type="EMBL" id="KAF3336452.1"/>
    </source>
</evidence>
<dbReference type="GO" id="GO:0005953">
    <property type="term" value="C:CAAX-protein geranylgeranyltransferase complex"/>
    <property type="evidence" value="ECO:0007669"/>
    <property type="project" value="TreeGrafter"/>
</dbReference>
<evidence type="ECO:0000256" key="17">
    <source>
        <dbReference type="SAM" id="MobiDB-lite"/>
    </source>
</evidence>
<dbReference type="GO" id="GO:0005965">
    <property type="term" value="C:protein farnesyltransferase complex"/>
    <property type="evidence" value="ECO:0007669"/>
    <property type="project" value="TreeGrafter"/>
</dbReference>
<dbReference type="FunFam" id="1.25.40.120:FF:000004">
    <property type="entry name" value="Protein farnesyltransferase/geranylgeranyltransferase type-1 subunit alpha"/>
    <property type="match status" value="1"/>
</dbReference>
<comment type="cofactor">
    <cofactor evidence="1">
        <name>Mg(2+)</name>
        <dbReference type="ChEBI" id="CHEBI:18420"/>
    </cofactor>
</comment>
<keyword evidence="6 18" id="KW-0808">Transferase</keyword>
<dbReference type="GO" id="GO:0004660">
    <property type="term" value="F:protein farnesyltransferase activity"/>
    <property type="evidence" value="ECO:0007669"/>
    <property type="project" value="UniProtKB-EC"/>
</dbReference>
<dbReference type="EC" id="2.5.1.58" evidence="4"/>
<evidence type="ECO:0000256" key="12">
    <source>
        <dbReference type="ARBA" id="ARBA00043086"/>
    </source>
</evidence>
<evidence type="ECO:0000256" key="3">
    <source>
        <dbReference type="ARBA" id="ARBA00012700"/>
    </source>
</evidence>
<dbReference type="GO" id="GO:0004662">
    <property type="term" value="F:CAAX-protein geranylgeranyltransferase activity"/>
    <property type="evidence" value="ECO:0007669"/>
    <property type="project" value="UniProtKB-EC"/>
</dbReference>
<gene>
    <name evidence="18" type="ORF">FCM35_KLT19038</name>
</gene>
<name>A0A833R840_9POAL</name>
<dbReference type="PROSITE" id="PS51147">
    <property type="entry name" value="PFTA"/>
    <property type="match status" value="5"/>
</dbReference>
<dbReference type="AlphaFoldDB" id="A0A833R840"/>
<feature type="region of interest" description="Disordered" evidence="17">
    <location>
        <begin position="1"/>
        <end position="38"/>
    </location>
</feature>